<name>A0AAD3D5Q4_9STRA</name>
<dbReference type="Proteomes" id="UP001054902">
    <property type="component" value="Unassembled WGS sequence"/>
</dbReference>
<evidence type="ECO:0008006" key="3">
    <source>
        <dbReference type="Google" id="ProtNLM"/>
    </source>
</evidence>
<keyword evidence="2" id="KW-1185">Reference proteome</keyword>
<proteinExistence type="predicted"/>
<dbReference type="InterPro" id="IPR026906">
    <property type="entry name" value="LRR_5"/>
</dbReference>
<dbReference type="PANTHER" id="PTHR45661:SF3">
    <property type="entry name" value="IG-LIKE DOMAIN-CONTAINING PROTEIN"/>
    <property type="match status" value="1"/>
</dbReference>
<dbReference type="PANTHER" id="PTHR45661">
    <property type="entry name" value="SURFACE ANTIGEN"/>
    <property type="match status" value="1"/>
</dbReference>
<dbReference type="InterPro" id="IPR032675">
    <property type="entry name" value="LRR_dom_sf"/>
</dbReference>
<dbReference type="SUPFAM" id="SSF52058">
    <property type="entry name" value="L domain-like"/>
    <property type="match status" value="1"/>
</dbReference>
<dbReference type="AlphaFoldDB" id="A0AAD3D5Q4"/>
<sequence length="274" mass="31655">MRIAAEEWLRFIPGVRMYQGKQTLFYNGEMILWDEENEEFLIYDEEERDSWEVIIVLPGVQVIPEDTFKLCYRVKIVVMSDSVRRIEKYAFFMCTKLEFVKLSGILEFIGEAVFLGCHSLISIFVPPSCRQIDRDAFWDCQKLIICNIPENTQLGESVFGYTALLKASPFRLDFETEGLYVSSEGRHVNYEAVNEWVKNHKAGDQFSLHRACSSFNPLDEVIFEIIGRQGIGALKIPDNSGVTPSQYLSTNPFTDIKETLIMKHYILRMMGEIV</sequence>
<evidence type="ECO:0000313" key="1">
    <source>
        <dbReference type="EMBL" id="GFH57171.1"/>
    </source>
</evidence>
<dbReference type="Gene3D" id="3.80.10.10">
    <property type="entry name" value="Ribonuclease Inhibitor"/>
    <property type="match status" value="1"/>
</dbReference>
<dbReference type="EMBL" id="BLLK01000057">
    <property type="protein sequence ID" value="GFH57171.1"/>
    <property type="molecule type" value="Genomic_DNA"/>
</dbReference>
<protein>
    <recommendedName>
        <fullName evidence="3">Leucine-rich repeat domain-containing protein</fullName>
    </recommendedName>
</protein>
<dbReference type="InterPro" id="IPR053139">
    <property type="entry name" value="Surface_bspA-like"/>
</dbReference>
<reference evidence="1 2" key="1">
    <citation type="journal article" date="2021" name="Sci. Rep.">
        <title>The genome of the diatom Chaetoceros tenuissimus carries an ancient integrated fragment of an extant virus.</title>
        <authorList>
            <person name="Hongo Y."/>
            <person name="Kimura K."/>
            <person name="Takaki Y."/>
            <person name="Yoshida Y."/>
            <person name="Baba S."/>
            <person name="Kobayashi G."/>
            <person name="Nagasaki K."/>
            <person name="Hano T."/>
            <person name="Tomaru Y."/>
        </authorList>
    </citation>
    <scope>NUCLEOTIDE SEQUENCE [LARGE SCALE GENOMIC DNA]</scope>
    <source>
        <strain evidence="1 2">NIES-3715</strain>
    </source>
</reference>
<evidence type="ECO:0000313" key="2">
    <source>
        <dbReference type="Proteomes" id="UP001054902"/>
    </source>
</evidence>
<organism evidence="1 2">
    <name type="scientific">Chaetoceros tenuissimus</name>
    <dbReference type="NCBI Taxonomy" id="426638"/>
    <lineage>
        <taxon>Eukaryota</taxon>
        <taxon>Sar</taxon>
        <taxon>Stramenopiles</taxon>
        <taxon>Ochrophyta</taxon>
        <taxon>Bacillariophyta</taxon>
        <taxon>Coscinodiscophyceae</taxon>
        <taxon>Chaetocerotophycidae</taxon>
        <taxon>Chaetocerotales</taxon>
        <taxon>Chaetocerotaceae</taxon>
        <taxon>Chaetoceros</taxon>
    </lineage>
</organism>
<dbReference type="Pfam" id="PF13306">
    <property type="entry name" value="LRR_5"/>
    <property type="match status" value="1"/>
</dbReference>
<comment type="caution">
    <text evidence="1">The sequence shown here is derived from an EMBL/GenBank/DDBJ whole genome shotgun (WGS) entry which is preliminary data.</text>
</comment>
<accession>A0AAD3D5Q4</accession>
<gene>
    <name evidence="1" type="ORF">CTEN210_13647</name>
</gene>